<comment type="caution">
    <text evidence="2">The sequence shown here is derived from an EMBL/GenBank/DDBJ whole genome shotgun (WGS) entry which is preliminary data.</text>
</comment>
<feature type="domain" description="YjiS-like" evidence="1">
    <location>
        <begin position="3"/>
        <end position="38"/>
    </location>
</feature>
<protein>
    <submittedName>
        <fullName evidence="2">Uncharacterized protein YjiS (DUF1127 family)</fullName>
    </submittedName>
</protein>
<accession>A0A7W6KHD0</accession>
<dbReference type="AlphaFoldDB" id="A0A7W6KHD0"/>
<dbReference type="Pfam" id="PF06568">
    <property type="entry name" value="YjiS-like"/>
    <property type="match status" value="1"/>
</dbReference>
<gene>
    <name evidence="2" type="ORF">GGR30_001034</name>
</gene>
<dbReference type="RefSeq" id="WP_183483210.1">
    <property type="nucleotide sequence ID" value="NZ_JACIDZ010000002.1"/>
</dbReference>
<keyword evidence="3" id="KW-1185">Reference proteome</keyword>
<sequence length="47" mass="5358">MGIARSFNSWIKYRQIANELEGLSNRQLADLGIERRNIDRVAVKAAL</sequence>
<dbReference type="EMBL" id="JACIDZ010000002">
    <property type="protein sequence ID" value="MBB4121123.1"/>
    <property type="molecule type" value="Genomic_DNA"/>
</dbReference>
<dbReference type="InterPro" id="IPR009506">
    <property type="entry name" value="YjiS-like"/>
</dbReference>
<evidence type="ECO:0000313" key="2">
    <source>
        <dbReference type="EMBL" id="MBB4121123.1"/>
    </source>
</evidence>
<organism evidence="2 3">
    <name type="scientific">Martelella radicis</name>
    <dbReference type="NCBI Taxonomy" id="1397476"/>
    <lineage>
        <taxon>Bacteria</taxon>
        <taxon>Pseudomonadati</taxon>
        <taxon>Pseudomonadota</taxon>
        <taxon>Alphaproteobacteria</taxon>
        <taxon>Hyphomicrobiales</taxon>
        <taxon>Aurantimonadaceae</taxon>
        <taxon>Martelella</taxon>
    </lineage>
</organism>
<evidence type="ECO:0000313" key="3">
    <source>
        <dbReference type="Proteomes" id="UP000530571"/>
    </source>
</evidence>
<evidence type="ECO:0000259" key="1">
    <source>
        <dbReference type="Pfam" id="PF06568"/>
    </source>
</evidence>
<name>A0A7W6KHD0_9HYPH</name>
<proteinExistence type="predicted"/>
<dbReference type="Proteomes" id="UP000530571">
    <property type="component" value="Unassembled WGS sequence"/>
</dbReference>
<reference evidence="2 3" key="1">
    <citation type="submission" date="2020-08" db="EMBL/GenBank/DDBJ databases">
        <title>Genomic Encyclopedia of Type Strains, Phase IV (KMG-IV): sequencing the most valuable type-strain genomes for metagenomic binning, comparative biology and taxonomic classification.</title>
        <authorList>
            <person name="Goeker M."/>
        </authorList>
    </citation>
    <scope>NUCLEOTIDE SEQUENCE [LARGE SCALE GENOMIC DNA]</scope>
    <source>
        <strain evidence="2 3">DSM 28101</strain>
    </source>
</reference>